<organism evidence="2 3">
    <name type="scientific">Bradyrhizobium symbiodeficiens</name>
    <dbReference type="NCBI Taxonomy" id="1404367"/>
    <lineage>
        <taxon>Bacteria</taxon>
        <taxon>Pseudomonadati</taxon>
        <taxon>Pseudomonadota</taxon>
        <taxon>Alphaproteobacteria</taxon>
        <taxon>Hyphomicrobiales</taxon>
        <taxon>Nitrobacteraceae</taxon>
        <taxon>Bradyrhizobium</taxon>
    </lineage>
</organism>
<feature type="compositionally biased region" description="Polar residues" evidence="1">
    <location>
        <begin position="163"/>
        <end position="172"/>
    </location>
</feature>
<evidence type="ECO:0000256" key="1">
    <source>
        <dbReference type="SAM" id="MobiDB-lite"/>
    </source>
</evidence>
<dbReference type="EMBL" id="CP050066">
    <property type="protein sequence ID" value="QIP10525.1"/>
    <property type="molecule type" value="Genomic_DNA"/>
</dbReference>
<dbReference type="RefSeq" id="WP_166469753.1">
    <property type="nucleotide sequence ID" value="NZ_CP050066.2"/>
</dbReference>
<evidence type="ECO:0000313" key="3">
    <source>
        <dbReference type="Proteomes" id="UP000500895"/>
    </source>
</evidence>
<feature type="compositionally biased region" description="Gly residues" evidence="1">
    <location>
        <begin position="173"/>
        <end position="183"/>
    </location>
</feature>
<accession>A0A6G9AE03</accession>
<name>A0A6G9AE03_9BRAD</name>
<gene>
    <name evidence="2" type="ORF">HAV00_31670</name>
</gene>
<reference evidence="2 3" key="1">
    <citation type="journal article" date="2020" name="Int. J. Syst. Evol. Microbiol.">
        <title>Description and complete genome sequences of Bradyrhizobium symbiodeficiens sp. nov., a non-symbiotic bacterium associated with legumes native to Canada.</title>
        <authorList>
            <person name="Bromfield E.S.P."/>
            <person name="Cloutier S."/>
            <person name="Nguyen H.D.T."/>
        </authorList>
    </citation>
    <scope>NUCLEOTIDE SEQUENCE [LARGE SCALE GENOMIC DNA]</scope>
    <source>
        <strain evidence="2 3">101S1MB</strain>
    </source>
</reference>
<protein>
    <submittedName>
        <fullName evidence="2">Uncharacterized protein</fullName>
    </submittedName>
</protein>
<sequence length="183" mass="17730">MREQPSSNRSKYRRFTSMLLGAALAFGLIWLPAAAVIAQTALPTMPPTIGMLSTSPLNMGSTRPEGIPLGSTEIATPGVSPITPSQGTTNCAASGNPGSSGALFDGGGLSGSSSLACPNGLTTQSALPPSTSTVGSVGIPLGSTELGGAGISSFVPVPGPDSVGSTSSINGSGNPGDQGGSSP</sequence>
<dbReference type="AlphaFoldDB" id="A0A6G9AE03"/>
<evidence type="ECO:0000313" key="2">
    <source>
        <dbReference type="EMBL" id="QIP10525.1"/>
    </source>
</evidence>
<feature type="region of interest" description="Disordered" evidence="1">
    <location>
        <begin position="145"/>
        <end position="183"/>
    </location>
</feature>
<proteinExistence type="predicted"/>
<dbReference type="Proteomes" id="UP000500895">
    <property type="component" value="Chromosome"/>
</dbReference>